<dbReference type="PIRSF" id="PIRSF007951">
    <property type="entry name" value="Hemolysin, aegerolysin type"/>
    <property type="match status" value="1"/>
</dbReference>
<dbReference type="Pfam" id="PF06355">
    <property type="entry name" value="Aegerolysin"/>
    <property type="match status" value="1"/>
</dbReference>
<dbReference type="GO" id="GO:0019836">
    <property type="term" value="P:symbiont-mediated hemolysis of host erythrocyte"/>
    <property type="evidence" value="ECO:0007669"/>
    <property type="project" value="InterPro"/>
</dbReference>
<gene>
    <name evidence="2" type="ORF">AAE3_LOCUS6106</name>
</gene>
<keyword evidence="3" id="KW-1185">Reference proteome</keyword>
<protein>
    <recommendedName>
        <fullName evidence="4">Aegerolysin type hemolysin</fullName>
    </recommendedName>
</protein>
<dbReference type="Gene3D" id="2.60.270.50">
    <property type="match status" value="1"/>
</dbReference>
<dbReference type="EMBL" id="CACVBS010000041">
    <property type="protein sequence ID" value="CAA7263745.1"/>
    <property type="molecule type" value="Genomic_DNA"/>
</dbReference>
<sequence length="141" mass="15387">MDTKAYAQWVIIVLHNVGAKPFKVKNLNASWGKLYADGDKDTEISASNYNGKTVGPDDKLQINACGREHAAEGTTGSFDLVDPIDSDKIIRHFYWDCPWGSKRNTWTVSGSNSKWMIEHQGANLDSGALGTITVDVLGKGS</sequence>
<comment type="caution">
    <text evidence="2">The sequence shown here is derived from an EMBL/GenBank/DDBJ whole genome shotgun (WGS) entry which is preliminary data.</text>
</comment>
<evidence type="ECO:0008006" key="4">
    <source>
        <dbReference type="Google" id="ProtNLM"/>
    </source>
</evidence>
<evidence type="ECO:0000256" key="1">
    <source>
        <dbReference type="ARBA" id="ARBA00010795"/>
    </source>
</evidence>
<dbReference type="OrthoDB" id="2727348at2759"/>
<reference evidence="2 3" key="1">
    <citation type="submission" date="2020-01" db="EMBL/GenBank/DDBJ databases">
        <authorList>
            <person name="Gupta K D."/>
        </authorList>
    </citation>
    <scope>NUCLEOTIDE SEQUENCE [LARGE SCALE GENOMIC DNA]</scope>
</reference>
<name>A0A8S0VRK0_CYCAE</name>
<dbReference type="InterPro" id="IPR009413">
    <property type="entry name" value="Aegerolysin-typ"/>
</dbReference>
<evidence type="ECO:0000313" key="3">
    <source>
        <dbReference type="Proteomes" id="UP000467700"/>
    </source>
</evidence>
<dbReference type="AlphaFoldDB" id="A0A8S0VRK0"/>
<comment type="similarity">
    <text evidence="1">Belongs to the aegerolysin family.</text>
</comment>
<proteinExistence type="inferred from homology"/>
<accession>A0A8S0VRK0</accession>
<organism evidence="2 3">
    <name type="scientific">Cyclocybe aegerita</name>
    <name type="common">Black poplar mushroom</name>
    <name type="synonym">Agrocybe aegerita</name>
    <dbReference type="NCBI Taxonomy" id="1973307"/>
    <lineage>
        <taxon>Eukaryota</taxon>
        <taxon>Fungi</taxon>
        <taxon>Dikarya</taxon>
        <taxon>Basidiomycota</taxon>
        <taxon>Agaricomycotina</taxon>
        <taxon>Agaricomycetes</taxon>
        <taxon>Agaricomycetidae</taxon>
        <taxon>Agaricales</taxon>
        <taxon>Agaricineae</taxon>
        <taxon>Bolbitiaceae</taxon>
        <taxon>Cyclocybe</taxon>
    </lineage>
</organism>
<dbReference type="Proteomes" id="UP000467700">
    <property type="component" value="Unassembled WGS sequence"/>
</dbReference>
<evidence type="ECO:0000313" key="2">
    <source>
        <dbReference type="EMBL" id="CAA7263745.1"/>
    </source>
</evidence>